<dbReference type="AlphaFoldDB" id="A0A3M0A6L6"/>
<gene>
    <name evidence="3" type="ORF">DFR27_1610</name>
</gene>
<accession>A0A3M0A6L6</accession>
<dbReference type="PROSITE" id="PS51724">
    <property type="entry name" value="SPOR"/>
    <property type="match status" value="1"/>
</dbReference>
<organism evidence="3 4">
    <name type="scientific">Umboniibacter marinipuniceus</name>
    <dbReference type="NCBI Taxonomy" id="569599"/>
    <lineage>
        <taxon>Bacteria</taxon>
        <taxon>Pseudomonadati</taxon>
        <taxon>Pseudomonadota</taxon>
        <taxon>Gammaproteobacteria</taxon>
        <taxon>Cellvibrionales</taxon>
        <taxon>Cellvibrionaceae</taxon>
        <taxon>Umboniibacter</taxon>
    </lineage>
</organism>
<sequence length="194" mass="21448">MVATKNKRKPQRGAKRRAGKRNANSPMPKIVGGILGAGVLFAGIVWLSQLPKPSFNDEASSSQTSAEVSSSQADAIVEDAPVEIEYEFYDTLPNEEVIVDAQPGQRNAGPQDFYYNLQAASFRQSEDAERARVELLLAGLNASIRTVSDADGNPWHRIMVGPFEQYGPMDEARRQLIERGMTPLVFKRPKEDNQ</sequence>
<dbReference type="SUPFAM" id="SSF110997">
    <property type="entry name" value="Sporulation related repeat"/>
    <property type="match status" value="1"/>
</dbReference>
<comment type="caution">
    <text evidence="3">The sequence shown here is derived from an EMBL/GenBank/DDBJ whole genome shotgun (WGS) entry which is preliminary data.</text>
</comment>
<dbReference type="Gene3D" id="3.30.70.1070">
    <property type="entry name" value="Sporulation related repeat"/>
    <property type="match status" value="1"/>
</dbReference>
<dbReference type="InterPro" id="IPR036680">
    <property type="entry name" value="SPOR-like_sf"/>
</dbReference>
<keyword evidence="4" id="KW-1185">Reference proteome</keyword>
<dbReference type="GO" id="GO:0042834">
    <property type="term" value="F:peptidoglycan binding"/>
    <property type="evidence" value="ECO:0007669"/>
    <property type="project" value="InterPro"/>
</dbReference>
<reference evidence="3 4" key="1">
    <citation type="submission" date="2018-10" db="EMBL/GenBank/DDBJ databases">
        <title>Genomic Encyclopedia of Type Strains, Phase IV (KMG-IV): sequencing the most valuable type-strain genomes for metagenomic binning, comparative biology and taxonomic classification.</title>
        <authorList>
            <person name="Goeker M."/>
        </authorList>
    </citation>
    <scope>NUCLEOTIDE SEQUENCE [LARGE SCALE GENOMIC DNA]</scope>
    <source>
        <strain evidence="3 4">DSM 25080</strain>
    </source>
</reference>
<dbReference type="Pfam" id="PF05036">
    <property type="entry name" value="SPOR"/>
    <property type="match status" value="1"/>
</dbReference>
<protein>
    <submittedName>
        <fullName evidence="3">Sporulation related protein</fullName>
    </submittedName>
</protein>
<feature type="region of interest" description="Disordered" evidence="1">
    <location>
        <begin position="55"/>
        <end position="74"/>
    </location>
</feature>
<feature type="region of interest" description="Disordered" evidence="1">
    <location>
        <begin position="1"/>
        <end position="27"/>
    </location>
</feature>
<dbReference type="InterPro" id="IPR007730">
    <property type="entry name" value="SPOR-like_dom"/>
</dbReference>
<feature type="compositionally biased region" description="Low complexity" evidence="1">
    <location>
        <begin position="58"/>
        <end position="73"/>
    </location>
</feature>
<evidence type="ECO:0000313" key="4">
    <source>
        <dbReference type="Proteomes" id="UP000267187"/>
    </source>
</evidence>
<evidence type="ECO:0000256" key="1">
    <source>
        <dbReference type="SAM" id="MobiDB-lite"/>
    </source>
</evidence>
<feature type="compositionally biased region" description="Basic residues" evidence="1">
    <location>
        <begin position="1"/>
        <end position="20"/>
    </location>
</feature>
<name>A0A3M0A6L6_9GAMM</name>
<dbReference type="Proteomes" id="UP000267187">
    <property type="component" value="Unassembled WGS sequence"/>
</dbReference>
<feature type="domain" description="SPOR" evidence="2">
    <location>
        <begin position="109"/>
        <end position="189"/>
    </location>
</feature>
<evidence type="ECO:0000313" key="3">
    <source>
        <dbReference type="EMBL" id="RMA80246.1"/>
    </source>
</evidence>
<proteinExistence type="predicted"/>
<evidence type="ECO:0000259" key="2">
    <source>
        <dbReference type="PROSITE" id="PS51724"/>
    </source>
</evidence>
<dbReference type="EMBL" id="REFJ01000003">
    <property type="protein sequence ID" value="RMA80246.1"/>
    <property type="molecule type" value="Genomic_DNA"/>
</dbReference>